<proteinExistence type="predicted"/>
<dbReference type="InterPro" id="IPR036388">
    <property type="entry name" value="WH-like_DNA-bd_sf"/>
</dbReference>
<organism evidence="5 6">
    <name type="scientific">Coprococcus catus</name>
    <dbReference type="NCBI Taxonomy" id="116085"/>
    <lineage>
        <taxon>Bacteria</taxon>
        <taxon>Bacillati</taxon>
        <taxon>Bacillota</taxon>
        <taxon>Clostridia</taxon>
        <taxon>Lachnospirales</taxon>
        <taxon>Lachnospiraceae</taxon>
        <taxon>Coprococcus</taxon>
    </lineage>
</organism>
<sequence>MAKLTKEYQCSLQLLDALVGGKWKLRIIFYLLNGTKRFSELAKMIPGITQKTLTQQLRELEEVDIVTRTIYAEMPPRVEYSLTEYGKSLETALRDLSVWAHRYAIAKEIDVSTKVNHPELYD</sequence>
<gene>
    <name evidence="5" type="ORF">DW747_10470</name>
</gene>
<dbReference type="SUPFAM" id="SSF46785">
    <property type="entry name" value="Winged helix' DNA-binding domain"/>
    <property type="match status" value="1"/>
</dbReference>
<keyword evidence="6" id="KW-1185">Reference proteome</keyword>
<keyword evidence="2" id="KW-0238">DNA-binding</keyword>
<dbReference type="CDD" id="cd00090">
    <property type="entry name" value="HTH_ARSR"/>
    <property type="match status" value="1"/>
</dbReference>
<evidence type="ECO:0000256" key="1">
    <source>
        <dbReference type="ARBA" id="ARBA00023015"/>
    </source>
</evidence>
<dbReference type="Pfam" id="PF01638">
    <property type="entry name" value="HxlR"/>
    <property type="match status" value="1"/>
</dbReference>
<dbReference type="PROSITE" id="PS51118">
    <property type="entry name" value="HTH_HXLR"/>
    <property type="match status" value="1"/>
</dbReference>
<reference evidence="5 6" key="1">
    <citation type="submission" date="2018-08" db="EMBL/GenBank/DDBJ databases">
        <title>A genome reference for cultivated species of the human gut microbiota.</title>
        <authorList>
            <person name="Zou Y."/>
            <person name="Xue W."/>
            <person name="Luo G."/>
        </authorList>
    </citation>
    <scope>NUCLEOTIDE SEQUENCE [LARGE SCALE GENOMIC DNA]</scope>
    <source>
        <strain evidence="5 6">AM28-39</strain>
    </source>
</reference>
<dbReference type="GO" id="GO:0003677">
    <property type="term" value="F:DNA binding"/>
    <property type="evidence" value="ECO:0007669"/>
    <property type="project" value="UniProtKB-KW"/>
</dbReference>
<keyword evidence="3" id="KW-0804">Transcription</keyword>
<evidence type="ECO:0000313" key="5">
    <source>
        <dbReference type="EMBL" id="RGC46307.1"/>
    </source>
</evidence>
<dbReference type="EMBL" id="QVFD01000009">
    <property type="protein sequence ID" value="RGC46307.1"/>
    <property type="molecule type" value="Genomic_DNA"/>
</dbReference>
<evidence type="ECO:0000256" key="2">
    <source>
        <dbReference type="ARBA" id="ARBA00023125"/>
    </source>
</evidence>
<dbReference type="Gene3D" id="1.10.10.10">
    <property type="entry name" value="Winged helix-like DNA-binding domain superfamily/Winged helix DNA-binding domain"/>
    <property type="match status" value="1"/>
</dbReference>
<evidence type="ECO:0000259" key="4">
    <source>
        <dbReference type="PROSITE" id="PS51118"/>
    </source>
</evidence>
<dbReference type="InterPro" id="IPR011991">
    <property type="entry name" value="ArsR-like_HTH"/>
</dbReference>
<name>A0A3E2XKT3_9FIRM</name>
<comment type="caution">
    <text evidence="5">The sequence shown here is derived from an EMBL/GenBank/DDBJ whole genome shotgun (WGS) entry which is preliminary data.</text>
</comment>
<evidence type="ECO:0000256" key="3">
    <source>
        <dbReference type="ARBA" id="ARBA00023163"/>
    </source>
</evidence>
<dbReference type="InterPro" id="IPR036390">
    <property type="entry name" value="WH_DNA-bd_sf"/>
</dbReference>
<dbReference type="PANTHER" id="PTHR33204">
    <property type="entry name" value="TRANSCRIPTIONAL REGULATOR, MARR FAMILY"/>
    <property type="match status" value="1"/>
</dbReference>
<evidence type="ECO:0000313" key="6">
    <source>
        <dbReference type="Proteomes" id="UP000261231"/>
    </source>
</evidence>
<dbReference type="InterPro" id="IPR002577">
    <property type="entry name" value="HTH_HxlR"/>
</dbReference>
<keyword evidence="1" id="KW-0805">Transcription regulation</keyword>
<protein>
    <submittedName>
        <fullName evidence="5">Transcriptional regulator</fullName>
    </submittedName>
</protein>
<feature type="domain" description="HTH hxlR-type" evidence="4">
    <location>
        <begin position="10"/>
        <end position="108"/>
    </location>
</feature>
<dbReference type="PANTHER" id="PTHR33204:SF29">
    <property type="entry name" value="TRANSCRIPTIONAL REGULATOR"/>
    <property type="match status" value="1"/>
</dbReference>
<accession>A0A3E2XKT3</accession>
<dbReference type="AlphaFoldDB" id="A0A3E2XKT3"/>
<dbReference type="OrthoDB" id="9791143at2"/>
<dbReference type="RefSeq" id="WP_117540453.1">
    <property type="nucleotide sequence ID" value="NZ_QVFD01000009.1"/>
</dbReference>
<dbReference type="Proteomes" id="UP000261231">
    <property type="component" value="Unassembled WGS sequence"/>
</dbReference>